<evidence type="ECO:0000313" key="4">
    <source>
        <dbReference type="Proteomes" id="UP001629156"/>
    </source>
</evidence>
<evidence type="ECO:0000256" key="1">
    <source>
        <dbReference type="ARBA" id="ARBA00022729"/>
    </source>
</evidence>
<proteinExistence type="predicted"/>
<accession>A0ABW8YVD1</accession>
<dbReference type="RefSeq" id="WP_408084517.1">
    <property type="nucleotide sequence ID" value="NZ_JBELPZ010000006.1"/>
</dbReference>
<dbReference type="InterPro" id="IPR013783">
    <property type="entry name" value="Ig-like_fold"/>
</dbReference>
<feature type="domain" description="Secretion system C-terminal sorting" evidence="2">
    <location>
        <begin position="646"/>
        <end position="710"/>
    </location>
</feature>
<dbReference type="Gene3D" id="2.60.40.10">
    <property type="entry name" value="Immunoglobulins"/>
    <property type="match status" value="1"/>
</dbReference>
<protein>
    <submittedName>
        <fullName evidence="3">T9SS type A sorting domain-containing protein</fullName>
    </submittedName>
</protein>
<keyword evidence="1" id="KW-0732">Signal</keyword>
<evidence type="ECO:0000313" key="3">
    <source>
        <dbReference type="EMBL" id="MFL9844266.1"/>
    </source>
</evidence>
<evidence type="ECO:0000259" key="2">
    <source>
        <dbReference type="Pfam" id="PF18962"/>
    </source>
</evidence>
<name>A0ABW8YVD1_9FLAO</name>
<dbReference type="InterPro" id="IPR052918">
    <property type="entry name" value="Motility_Chemotaxis_Reg"/>
</dbReference>
<dbReference type="PANTHER" id="PTHR35580:SF1">
    <property type="entry name" value="PHYTASE-LIKE DOMAIN-CONTAINING PROTEIN"/>
    <property type="match status" value="1"/>
</dbReference>
<dbReference type="InterPro" id="IPR026444">
    <property type="entry name" value="Secre_tail"/>
</dbReference>
<keyword evidence="4" id="KW-1185">Reference proteome</keyword>
<dbReference type="PANTHER" id="PTHR35580">
    <property type="entry name" value="CELL SURFACE GLYCOPROTEIN (S-LAYER PROTEIN)-LIKE PROTEIN"/>
    <property type="match status" value="1"/>
</dbReference>
<reference evidence="3 4" key="1">
    <citation type="submission" date="2024-06" db="EMBL/GenBank/DDBJ databases">
        <authorList>
            <person name="Kaempfer P."/>
            <person name="Viver T."/>
        </authorList>
    </citation>
    <scope>NUCLEOTIDE SEQUENCE [LARGE SCALE GENOMIC DNA]</scope>
    <source>
        <strain evidence="3 4">ST-119</strain>
    </source>
</reference>
<comment type="caution">
    <text evidence="3">The sequence shown here is derived from an EMBL/GenBank/DDBJ whole genome shotgun (WGS) entry which is preliminary data.</text>
</comment>
<dbReference type="NCBIfam" id="TIGR04183">
    <property type="entry name" value="Por_Secre_tail"/>
    <property type="match status" value="1"/>
</dbReference>
<organism evidence="3 4">
    <name type="scientific">Flavobacterium rhizosphaerae</name>
    <dbReference type="NCBI Taxonomy" id="3163298"/>
    <lineage>
        <taxon>Bacteria</taxon>
        <taxon>Pseudomonadati</taxon>
        <taxon>Bacteroidota</taxon>
        <taxon>Flavobacteriia</taxon>
        <taxon>Flavobacteriales</taxon>
        <taxon>Flavobacteriaceae</taxon>
        <taxon>Flavobacterium</taxon>
    </lineage>
</organism>
<dbReference type="Proteomes" id="UP001629156">
    <property type="component" value="Unassembled WGS sequence"/>
</dbReference>
<dbReference type="Pfam" id="PF18962">
    <property type="entry name" value="Por_Secre_tail"/>
    <property type="match status" value="1"/>
</dbReference>
<gene>
    <name evidence="3" type="ORF">ABS766_07535</name>
</gene>
<sequence length="712" mass="79221">MAKNYQNIPSSGSKYIISAYLLLMLLFSHEHLYSQEPDFAWVKRFGSSTIAATAGLLAIDHEGNSYIANVFYGSSFNLDGIVLQSNSLYKGYIAKYDAEGQIIWAKVTEGLITDSQINNDKIIVDNAGNIYFTGDYFSGQDSKINNFPLSTFNVDLQSDRNYFLAKLDSNGNVTWVKTSERSNTYPLLNALSEIHFDLNGNINLSGYFRESITFSTEQTLTHSPEQGAVFITKYTPTGDIVLCKKLDGFLYTPIDNSISDSEQVKSDTQGNLYRWSNSESAKTLYVYNAFGDLQASKTIDIFYVQNLASQDPKLMGFAIDQMGNVYISGNFYGFLMLEQQPYYGNGNGNESDAVLIKLSNGTWDVDWVFIPMLTANDTFDRLITDGLNNIYAVGQNSNISENKMLLQKISTEGDLIWSKTVAGLYSPSEPLGGIYPVSVRQQINGGNVWVSGFFRRNAYFDATAHFLTPNLNHYNGFLVQYGTCNTESPVINIPETTQICQGGTLELSVNFTNPNLSYRWNTGETTETITITNAGIYYVIAQENDECYGKSQEIWITQLSAPEIEVNFENGDLFAIAENVTYQWVNCDTQEPIEGQTTVNFTPTQAGSYAVEVTNENECTALSECRTVTESELSVGNYLNGTSLILYPNPAKNILIIQSDAVITSMEVTNMLGQKIMTNIDTEIDVAELPAGSYLLKATTDRGTFQKKFIKQ</sequence>
<dbReference type="EMBL" id="JBELPZ010000006">
    <property type="protein sequence ID" value="MFL9844266.1"/>
    <property type="molecule type" value="Genomic_DNA"/>
</dbReference>